<keyword evidence="3" id="KW-0678">Repressor</keyword>
<keyword evidence="5" id="KW-0010">Activator</keyword>
<dbReference type="GO" id="GO:0005634">
    <property type="term" value="C:nucleus"/>
    <property type="evidence" value="ECO:0007669"/>
    <property type="project" value="UniProtKB-SubCell"/>
</dbReference>
<dbReference type="InterPro" id="IPR026085">
    <property type="entry name" value="ATF7-int"/>
</dbReference>
<comment type="similarity">
    <text evidence="2">Belongs to the MCAF family.</text>
</comment>
<gene>
    <name evidence="11" type="primary">ATF7IP</name>
</gene>
<feature type="domain" description="Fibronectin type-III" evidence="10">
    <location>
        <begin position="999"/>
        <end position="1111"/>
    </location>
</feature>
<dbReference type="PROSITE" id="PS50853">
    <property type="entry name" value="FN3"/>
    <property type="match status" value="1"/>
</dbReference>
<keyword evidence="4" id="KW-0805">Transcription regulation</keyword>
<feature type="compositionally biased region" description="Low complexity" evidence="9">
    <location>
        <begin position="205"/>
        <end position="214"/>
    </location>
</feature>
<dbReference type="GO" id="GO:0006355">
    <property type="term" value="P:regulation of DNA-templated transcription"/>
    <property type="evidence" value="ECO:0007669"/>
    <property type="project" value="TreeGrafter"/>
</dbReference>
<name>A0A3P8ZTJ5_ESOLU</name>
<evidence type="ECO:0000256" key="3">
    <source>
        <dbReference type="ARBA" id="ARBA00022491"/>
    </source>
</evidence>
<dbReference type="InterPro" id="IPR003961">
    <property type="entry name" value="FN3_dom"/>
</dbReference>
<reference evidence="12" key="1">
    <citation type="journal article" date="2014" name="PLoS ONE">
        <title>The genome and linkage map of the northern pike (Esox lucius): conserved synteny revealed between the salmonid sister group and the Neoteleostei.</title>
        <authorList>
            <person name="Rondeau E.B."/>
            <person name="Minkley D.R."/>
            <person name="Leong J.S."/>
            <person name="Messmer A.M."/>
            <person name="Jantzen J.R."/>
            <person name="von Schalburg K.R."/>
            <person name="Lemon C."/>
            <person name="Bird N.H."/>
            <person name="Koop B.F."/>
        </authorList>
    </citation>
    <scope>NUCLEOTIDE SEQUENCE</scope>
</reference>
<feature type="region of interest" description="Disordered" evidence="9">
    <location>
        <begin position="953"/>
        <end position="995"/>
    </location>
</feature>
<keyword evidence="12" id="KW-1185">Reference proteome</keyword>
<evidence type="ECO:0000256" key="8">
    <source>
        <dbReference type="SAM" id="Coils"/>
    </source>
</evidence>
<evidence type="ECO:0000256" key="5">
    <source>
        <dbReference type="ARBA" id="ARBA00023159"/>
    </source>
</evidence>
<feature type="compositionally biased region" description="Low complexity" evidence="9">
    <location>
        <begin position="916"/>
        <end position="928"/>
    </location>
</feature>
<evidence type="ECO:0000313" key="11">
    <source>
        <dbReference type="Ensembl" id="ENSELUP00000031623.2"/>
    </source>
</evidence>
<dbReference type="InterPro" id="IPR031870">
    <property type="entry name" value="ATF7IP_BD"/>
</dbReference>
<keyword evidence="7" id="KW-0539">Nucleus</keyword>
<feature type="compositionally biased region" description="Acidic residues" evidence="9">
    <location>
        <begin position="231"/>
        <end position="252"/>
    </location>
</feature>
<keyword evidence="6" id="KW-0804">Transcription</keyword>
<dbReference type="GO" id="GO:0005667">
    <property type="term" value="C:transcription regulator complex"/>
    <property type="evidence" value="ECO:0007669"/>
    <property type="project" value="TreeGrafter"/>
</dbReference>
<evidence type="ECO:0000313" key="12">
    <source>
        <dbReference type="Proteomes" id="UP000265140"/>
    </source>
</evidence>
<dbReference type="AlphaFoldDB" id="A0A3P8ZTJ5"/>
<evidence type="ECO:0000256" key="6">
    <source>
        <dbReference type="ARBA" id="ARBA00023163"/>
    </source>
</evidence>
<evidence type="ECO:0000256" key="9">
    <source>
        <dbReference type="SAM" id="MobiDB-lite"/>
    </source>
</evidence>
<feature type="region of interest" description="Disordered" evidence="9">
    <location>
        <begin position="907"/>
        <end position="930"/>
    </location>
</feature>
<evidence type="ECO:0000256" key="7">
    <source>
        <dbReference type="ARBA" id="ARBA00023242"/>
    </source>
</evidence>
<dbReference type="GeneTree" id="ENSGT00530000063707"/>
<protein>
    <recommendedName>
        <fullName evidence="10">Fibronectin type-III domain-containing protein</fullName>
    </recommendedName>
</protein>
<sequence>MSGMDGAVPEETLRKIFRAKKTMKVSNRKQLEFLHTSLPSPRSVPTQPPQAIVHVELSEDAVSMEVDDEIHGTTHTAHPTTPSPTTTTTSLTSETCKRKSSSIVASSQNTHVIELWGNETEGDKESKQPSLEEVENMNGMIKGHRNPTQDVIPGYHVTSERADELMEKDIVGMEICLLPVSTQDTVPVLDPASCPLLSPITAVQSTSSPSLSPTHTAETDPDVRPGFLVLSEDDDDDVQDESDVEKDEEQCENEDRCVETLEVNMKKPEQFESGSPVDCSFPSSPLPLQIDEDVESNGALQGKQALFVDSEECGQELGERDLEVVETPHKRPRIDCEELETHVEIKISGSADKQSKLKKVVQQLVDEHLRVLQITLFDQSLQELRERMDRIDKQQRLHSNLKRLQAKFDRLSTKVGTANQAKEIPDKISEVLLPSACTDATATSTLSATTTIAPASSTDSAPASSTVASTSASAIVGLRMLVNNIPNPKCIDQRGQVTTHVSSGSPLLPSPSIAFSTESEALMLSSCVTPTPVHSGFSLQPLLIQLPGRGTAIFSNPTSSRLIPMSALTTLTNSTPTHTTAFILQRSTPYTSALPTDPSASALLSHYAASLTTVPTTITAPIDMPAATTSHMTTPITTLRTAPTTLARTTPTTLARTTPTTLARTTPTTLARTTPTTLARTTPTTLARTTPITTSRYPPITTSWTTPITTSRNMTMATLTTSSWVTSTTTHTSITTATTMATPTSWTTPTITPKATTTTTSKATTKNLTMATTTPITPSCAMANGASNIVHLAASGTVNKPSSGVSVSVCESTSLVSLVNSTSSASVPRLSVPGTTVQQAVPAQLACPVEPQVPIKTGSQATNPPLDLTKTFHCNISEAFIDLTEDDDDDDDVLVTGVLQAPMVLKASPMPPTAGQQTTITQQTTTSTPVGKKAVRFSLDHTLAGTTLEIVSHRPLQGLPSENAKETTSTSSCQTSPVPPLPAVPPTLSLPLEAVNTKPPQQPLLKLTQVQTKNNGIVLSWSVTEVDRSCAAVDCYHLYAYHQEHSGPADTDATSSSWKKIGEVKALALPMACTLTQFVSGAKYYFVVHARDVYGRFGPFCEPQCTDVLMPTSSDV</sequence>
<proteinExistence type="inferred from homology"/>
<feature type="region of interest" description="Disordered" evidence="9">
    <location>
        <begin position="203"/>
        <end position="253"/>
    </location>
</feature>
<reference evidence="11" key="2">
    <citation type="submission" date="2020-02" db="EMBL/GenBank/DDBJ databases">
        <title>Esox lucius (northern pike) genome, fEsoLuc1, primary haplotype.</title>
        <authorList>
            <person name="Myers G."/>
            <person name="Karagic N."/>
            <person name="Meyer A."/>
            <person name="Pippel M."/>
            <person name="Reichard M."/>
            <person name="Winkler S."/>
            <person name="Tracey A."/>
            <person name="Sims Y."/>
            <person name="Howe K."/>
            <person name="Rhie A."/>
            <person name="Formenti G."/>
            <person name="Durbin R."/>
            <person name="Fedrigo O."/>
            <person name="Jarvis E.D."/>
        </authorList>
    </citation>
    <scope>NUCLEOTIDE SEQUENCE [LARGE SCALE GENOMIC DNA]</scope>
</reference>
<reference evidence="11" key="3">
    <citation type="submission" date="2025-08" db="UniProtKB">
        <authorList>
            <consortium name="Ensembl"/>
        </authorList>
    </citation>
    <scope>IDENTIFICATION</scope>
</reference>
<dbReference type="Ensembl" id="ENSELUT00000005293.3">
    <property type="protein sequence ID" value="ENSELUP00000031623.2"/>
    <property type="gene ID" value="ENSELUG00000009238.3"/>
</dbReference>
<dbReference type="Proteomes" id="UP000265140">
    <property type="component" value="Chromosome 11"/>
</dbReference>
<dbReference type="Pfam" id="PF16794">
    <property type="entry name" value="fn3_4"/>
    <property type="match status" value="1"/>
</dbReference>
<accession>A0A3P8ZTJ5</accession>
<dbReference type="OMA" id="THIITHA"/>
<evidence type="ECO:0000256" key="1">
    <source>
        <dbReference type="ARBA" id="ARBA00004123"/>
    </source>
</evidence>
<dbReference type="SUPFAM" id="SSF49265">
    <property type="entry name" value="Fibronectin type III"/>
    <property type="match status" value="1"/>
</dbReference>
<feature type="region of interest" description="Disordered" evidence="9">
    <location>
        <begin position="72"/>
        <end position="94"/>
    </location>
</feature>
<evidence type="ECO:0000256" key="2">
    <source>
        <dbReference type="ARBA" id="ARBA00010344"/>
    </source>
</evidence>
<feature type="compositionally biased region" description="Low complexity" evidence="9">
    <location>
        <begin position="73"/>
        <end position="94"/>
    </location>
</feature>
<dbReference type="InterPro" id="IPR036116">
    <property type="entry name" value="FN3_sf"/>
</dbReference>
<dbReference type="PANTHER" id="PTHR23210">
    <property type="entry name" value="ACTIVATING TRANSCRIPTION FACTOR 7 INTERACTING PROTEIN"/>
    <property type="match status" value="1"/>
</dbReference>
<feature type="coiled-coil region" evidence="8">
    <location>
        <begin position="374"/>
        <end position="421"/>
    </location>
</feature>
<dbReference type="InParanoid" id="A0A3P8ZTJ5"/>
<dbReference type="OrthoDB" id="2434995at2759"/>
<reference evidence="11" key="4">
    <citation type="submission" date="2025-09" db="UniProtKB">
        <authorList>
            <consortium name="Ensembl"/>
        </authorList>
    </citation>
    <scope>IDENTIFICATION</scope>
</reference>
<keyword evidence="8" id="KW-0175">Coiled coil</keyword>
<dbReference type="PANTHER" id="PTHR23210:SF26">
    <property type="entry name" value="ACTIVATING TRANSCRIPTION FACTOR 7-INTERACTING PROTEIN 1"/>
    <property type="match status" value="1"/>
</dbReference>
<organism evidence="11 12">
    <name type="scientific">Esox lucius</name>
    <name type="common">Northern pike</name>
    <dbReference type="NCBI Taxonomy" id="8010"/>
    <lineage>
        <taxon>Eukaryota</taxon>
        <taxon>Metazoa</taxon>
        <taxon>Chordata</taxon>
        <taxon>Craniata</taxon>
        <taxon>Vertebrata</taxon>
        <taxon>Euteleostomi</taxon>
        <taxon>Actinopterygii</taxon>
        <taxon>Neopterygii</taxon>
        <taxon>Teleostei</taxon>
        <taxon>Protacanthopterygii</taxon>
        <taxon>Esociformes</taxon>
        <taxon>Esocidae</taxon>
        <taxon>Esox</taxon>
    </lineage>
</organism>
<dbReference type="Bgee" id="ENSELUG00000009238">
    <property type="expression patterns" value="Expressed in ovary and 14 other cell types or tissues"/>
</dbReference>
<evidence type="ECO:0000256" key="4">
    <source>
        <dbReference type="ARBA" id="ARBA00023015"/>
    </source>
</evidence>
<dbReference type="InterPro" id="IPR056565">
    <property type="entry name" value="Fn3_ATF7IP"/>
</dbReference>
<comment type="subcellular location">
    <subcellularLocation>
        <location evidence="1">Nucleus</location>
    </subcellularLocation>
</comment>
<dbReference type="GO" id="GO:0003712">
    <property type="term" value="F:transcription coregulator activity"/>
    <property type="evidence" value="ECO:0007669"/>
    <property type="project" value="TreeGrafter"/>
</dbReference>
<evidence type="ECO:0000259" key="10">
    <source>
        <dbReference type="PROSITE" id="PS50853"/>
    </source>
</evidence>
<dbReference type="Pfam" id="PF16788">
    <property type="entry name" value="ATF7IP_BD"/>
    <property type="match status" value="1"/>
</dbReference>